<name>A0A9D1NG30_9FIRM</name>
<dbReference type="Proteomes" id="UP000886743">
    <property type="component" value="Unassembled WGS sequence"/>
</dbReference>
<protein>
    <submittedName>
        <fullName evidence="3">Gfo/Idh/MocA family oxidoreductase</fullName>
    </submittedName>
</protein>
<dbReference type="AlphaFoldDB" id="A0A9D1NG30"/>
<dbReference type="SUPFAM" id="SSF55347">
    <property type="entry name" value="Glyceraldehyde-3-phosphate dehydrogenase-like, C-terminal domain"/>
    <property type="match status" value="1"/>
</dbReference>
<dbReference type="InterPro" id="IPR000683">
    <property type="entry name" value="Gfo/Idh/MocA-like_OxRdtase_N"/>
</dbReference>
<sequence length="322" mass="35122">MKDGKLQIAVIGAWHVHAPDYAKVIQARSDCTLAWVWDDDRARGEAFAQEFSCTYSADYDALLAKETLDAVIITSATSQHPELMKKAAKAKKHIFTEKVMALTGAECREIMDSVRENGVKFCICFPWRCKPGVLAAKEIADSGELGRIVYARVHNAHNGAIAEWLPERFYNMEECGGGAMIDLGTHSMYILRWLLGAPKKAASIFTNVTGREVEDNAVTAIQFSGGAIGVAETGFVYTGDVFKMEINGTAGSLLVTDAGETVRYNSEKTGGKWVTAKKLPDALPHPADQWVDAILHGGEIIFGLQEGLELTEMMEIAYAGRA</sequence>
<evidence type="ECO:0000313" key="4">
    <source>
        <dbReference type="Proteomes" id="UP000886743"/>
    </source>
</evidence>
<dbReference type="GO" id="GO:0000166">
    <property type="term" value="F:nucleotide binding"/>
    <property type="evidence" value="ECO:0007669"/>
    <property type="project" value="InterPro"/>
</dbReference>
<dbReference type="InterPro" id="IPR036291">
    <property type="entry name" value="NAD(P)-bd_dom_sf"/>
</dbReference>
<organism evidence="3 4">
    <name type="scientific">Candidatus Aphodoplasma excrementigallinarum</name>
    <dbReference type="NCBI Taxonomy" id="2840673"/>
    <lineage>
        <taxon>Bacteria</taxon>
        <taxon>Bacillati</taxon>
        <taxon>Bacillota</taxon>
        <taxon>Clostridia</taxon>
        <taxon>Eubacteriales</taxon>
        <taxon>Candidatus Aphodoplasma</taxon>
    </lineage>
</organism>
<evidence type="ECO:0000259" key="1">
    <source>
        <dbReference type="Pfam" id="PF01408"/>
    </source>
</evidence>
<accession>A0A9D1NG30</accession>
<proteinExistence type="predicted"/>
<dbReference type="Pfam" id="PF22725">
    <property type="entry name" value="GFO_IDH_MocA_C3"/>
    <property type="match status" value="1"/>
</dbReference>
<evidence type="ECO:0000259" key="2">
    <source>
        <dbReference type="Pfam" id="PF22725"/>
    </source>
</evidence>
<dbReference type="Pfam" id="PF01408">
    <property type="entry name" value="GFO_IDH_MocA"/>
    <property type="match status" value="1"/>
</dbReference>
<reference evidence="3" key="2">
    <citation type="journal article" date="2021" name="PeerJ">
        <title>Extensive microbial diversity within the chicken gut microbiome revealed by metagenomics and culture.</title>
        <authorList>
            <person name="Gilroy R."/>
            <person name="Ravi A."/>
            <person name="Getino M."/>
            <person name="Pursley I."/>
            <person name="Horton D.L."/>
            <person name="Alikhan N.F."/>
            <person name="Baker D."/>
            <person name="Gharbi K."/>
            <person name="Hall N."/>
            <person name="Watson M."/>
            <person name="Adriaenssens E.M."/>
            <person name="Foster-Nyarko E."/>
            <person name="Jarju S."/>
            <person name="Secka A."/>
            <person name="Antonio M."/>
            <person name="Oren A."/>
            <person name="Chaudhuri R.R."/>
            <person name="La Ragione R."/>
            <person name="Hildebrand F."/>
            <person name="Pallen M.J."/>
        </authorList>
    </citation>
    <scope>NUCLEOTIDE SEQUENCE</scope>
    <source>
        <strain evidence="3">4920</strain>
    </source>
</reference>
<gene>
    <name evidence="3" type="ORF">IAC74_02555</name>
</gene>
<feature type="domain" description="Gfo/Idh/MocA-like oxidoreductase N-terminal" evidence="1">
    <location>
        <begin position="7"/>
        <end position="121"/>
    </location>
</feature>
<feature type="domain" description="GFO/IDH/MocA-like oxidoreductase" evidence="2">
    <location>
        <begin position="134"/>
        <end position="253"/>
    </location>
</feature>
<dbReference type="SUPFAM" id="SSF51735">
    <property type="entry name" value="NAD(P)-binding Rossmann-fold domains"/>
    <property type="match status" value="1"/>
</dbReference>
<dbReference type="EMBL" id="DVOF01000074">
    <property type="protein sequence ID" value="HIV02430.1"/>
    <property type="molecule type" value="Genomic_DNA"/>
</dbReference>
<reference evidence="3" key="1">
    <citation type="submission" date="2020-10" db="EMBL/GenBank/DDBJ databases">
        <authorList>
            <person name="Gilroy R."/>
        </authorList>
    </citation>
    <scope>NUCLEOTIDE SEQUENCE</scope>
    <source>
        <strain evidence="3">4920</strain>
    </source>
</reference>
<dbReference type="Gene3D" id="3.40.50.720">
    <property type="entry name" value="NAD(P)-binding Rossmann-like Domain"/>
    <property type="match status" value="1"/>
</dbReference>
<comment type="caution">
    <text evidence="3">The sequence shown here is derived from an EMBL/GenBank/DDBJ whole genome shotgun (WGS) entry which is preliminary data.</text>
</comment>
<dbReference type="Gene3D" id="3.30.360.10">
    <property type="entry name" value="Dihydrodipicolinate Reductase, domain 2"/>
    <property type="match status" value="1"/>
</dbReference>
<evidence type="ECO:0000313" key="3">
    <source>
        <dbReference type="EMBL" id="HIV02430.1"/>
    </source>
</evidence>
<dbReference type="PANTHER" id="PTHR43377:SF1">
    <property type="entry name" value="BILIVERDIN REDUCTASE A"/>
    <property type="match status" value="1"/>
</dbReference>
<dbReference type="InterPro" id="IPR055170">
    <property type="entry name" value="GFO_IDH_MocA-like_dom"/>
</dbReference>
<dbReference type="PANTHER" id="PTHR43377">
    <property type="entry name" value="BILIVERDIN REDUCTASE A"/>
    <property type="match status" value="1"/>
</dbReference>
<dbReference type="InterPro" id="IPR051450">
    <property type="entry name" value="Gfo/Idh/MocA_Oxidoreductases"/>
</dbReference>